<dbReference type="GO" id="GO:0048250">
    <property type="term" value="P:iron import into the mitochondrion"/>
    <property type="evidence" value="ECO:0007669"/>
    <property type="project" value="TreeGrafter"/>
</dbReference>
<evidence type="ECO:0000256" key="2">
    <source>
        <dbReference type="ARBA" id="ARBA00006375"/>
    </source>
</evidence>
<dbReference type="EMBL" id="KV453925">
    <property type="protein sequence ID" value="ODV76050.1"/>
    <property type="molecule type" value="Genomic_DNA"/>
</dbReference>
<evidence type="ECO:0000256" key="6">
    <source>
        <dbReference type="ARBA" id="ARBA00022792"/>
    </source>
</evidence>
<dbReference type="SUPFAM" id="SSF103506">
    <property type="entry name" value="Mitochondrial carrier"/>
    <property type="match status" value="1"/>
</dbReference>
<evidence type="ECO:0000256" key="1">
    <source>
        <dbReference type="ARBA" id="ARBA00004448"/>
    </source>
</evidence>
<evidence type="ECO:0000256" key="4">
    <source>
        <dbReference type="ARBA" id="ARBA00022692"/>
    </source>
</evidence>
<dbReference type="OMA" id="WRPMRGM"/>
<dbReference type="InterPro" id="IPR023395">
    <property type="entry name" value="MCP_dom_sf"/>
</dbReference>
<name>A0A1E4S962_CYBJN</name>
<evidence type="ECO:0000256" key="9">
    <source>
        <dbReference type="ARBA" id="ARBA00023136"/>
    </source>
</evidence>
<keyword evidence="8" id="KW-0496">Mitochondrion</keyword>
<dbReference type="GeneID" id="30988422"/>
<dbReference type="PRINTS" id="PR00926">
    <property type="entry name" value="MITOCARRIER"/>
</dbReference>
<keyword evidence="9 10" id="KW-0472">Membrane</keyword>
<gene>
    <name evidence="12" type="ORF">CYBJADRAFT_165402</name>
</gene>
<dbReference type="RefSeq" id="XP_020073089.1">
    <property type="nucleotide sequence ID" value="XM_020214026.1"/>
</dbReference>
<organism evidence="12 13">
    <name type="scientific">Cyberlindnera jadinii (strain ATCC 18201 / CBS 1600 / BCRC 20928 / JCM 3617 / NBRC 0987 / NRRL Y-1542)</name>
    <name type="common">Torula yeast</name>
    <name type="synonym">Candida utilis</name>
    <dbReference type="NCBI Taxonomy" id="983966"/>
    <lineage>
        <taxon>Eukaryota</taxon>
        <taxon>Fungi</taxon>
        <taxon>Dikarya</taxon>
        <taxon>Ascomycota</taxon>
        <taxon>Saccharomycotina</taxon>
        <taxon>Saccharomycetes</taxon>
        <taxon>Phaffomycetales</taxon>
        <taxon>Phaffomycetaceae</taxon>
        <taxon>Cyberlindnera</taxon>
    </lineage>
</organism>
<evidence type="ECO:0000256" key="11">
    <source>
        <dbReference type="RuleBase" id="RU000488"/>
    </source>
</evidence>
<evidence type="ECO:0000256" key="7">
    <source>
        <dbReference type="ARBA" id="ARBA00022989"/>
    </source>
</evidence>
<reference evidence="12 13" key="1">
    <citation type="journal article" date="2016" name="Proc. Natl. Acad. Sci. U.S.A.">
        <title>Comparative genomics of biotechnologically important yeasts.</title>
        <authorList>
            <person name="Riley R."/>
            <person name="Haridas S."/>
            <person name="Wolfe K.H."/>
            <person name="Lopes M.R."/>
            <person name="Hittinger C.T."/>
            <person name="Goeker M."/>
            <person name="Salamov A.A."/>
            <person name="Wisecaver J.H."/>
            <person name="Long T.M."/>
            <person name="Calvey C.H."/>
            <person name="Aerts A.L."/>
            <person name="Barry K.W."/>
            <person name="Choi C."/>
            <person name="Clum A."/>
            <person name="Coughlan A.Y."/>
            <person name="Deshpande S."/>
            <person name="Douglass A.P."/>
            <person name="Hanson S.J."/>
            <person name="Klenk H.-P."/>
            <person name="LaButti K.M."/>
            <person name="Lapidus A."/>
            <person name="Lindquist E.A."/>
            <person name="Lipzen A.M."/>
            <person name="Meier-Kolthoff J.P."/>
            <person name="Ohm R.A."/>
            <person name="Otillar R.P."/>
            <person name="Pangilinan J.L."/>
            <person name="Peng Y."/>
            <person name="Rokas A."/>
            <person name="Rosa C.A."/>
            <person name="Scheuner C."/>
            <person name="Sibirny A.A."/>
            <person name="Slot J.C."/>
            <person name="Stielow J.B."/>
            <person name="Sun H."/>
            <person name="Kurtzman C.P."/>
            <person name="Blackwell M."/>
            <person name="Grigoriev I.V."/>
            <person name="Jeffries T.W."/>
        </authorList>
    </citation>
    <scope>NUCLEOTIDE SEQUENCE [LARGE SCALE GENOMIC DNA]</scope>
    <source>
        <strain evidence="13">ATCC 18201 / CBS 1600 / BCRC 20928 / JCM 3617 / NBRC 0987 / NRRL Y-1542</strain>
    </source>
</reference>
<keyword evidence="6" id="KW-0999">Mitochondrion inner membrane</keyword>
<dbReference type="STRING" id="983966.A0A1E4S962"/>
<keyword evidence="13" id="KW-1185">Reference proteome</keyword>
<feature type="repeat" description="Solcar" evidence="10">
    <location>
        <begin position="123"/>
        <end position="207"/>
    </location>
</feature>
<dbReference type="Pfam" id="PF00153">
    <property type="entry name" value="Mito_carr"/>
    <property type="match status" value="3"/>
</dbReference>
<dbReference type="PANTHER" id="PTHR45758:SF4">
    <property type="entry name" value="MITOFERRIN-1"/>
    <property type="match status" value="1"/>
</dbReference>
<sequence>MAQERTDIQVPVPNIITPEEVDYESLPEDSSLLAQCTAGAFAGILEHTVMYPVDALKTRMQATSLKNTQGIFNSIYRISLQEGWLSLWRGTSSVILGAGPAHAVYFGTYEYVKKILMKDQEGHQPLRIGIAGASATITSEALMNPFDVIKQRMQLNSGGSADFIPTVRSIIRTEGFRAFYYSYPTTIAMTIPFTALNFIVYESATKVLNPDSVHDPLRHCIAGGLAGGVAAAFTTPLDCVKTILQTRTGLDDPRIRHVHKFGEAVKIMYEVGGMAAFWKGVKPRIVSNVPATAICWTAYEMAKYYLMK</sequence>
<dbReference type="OrthoDB" id="43906at2759"/>
<dbReference type="InterPro" id="IPR002067">
    <property type="entry name" value="MCP"/>
</dbReference>
<accession>A0A1E4S962</accession>
<keyword evidence="3 11" id="KW-0813">Transport</keyword>
<keyword evidence="7" id="KW-1133">Transmembrane helix</keyword>
<dbReference type="Gene3D" id="1.50.40.10">
    <property type="entry name" value="Mitochondrial carrier domain"/>
    <property type="match status" value="2"/>
</dbReference>
<evidence type="ECO:0000313" key="12">
    <source>
        <dbReference type="EMBL" id="ODV76050.1"/>
    </source>
</evidence>
<comment type="subcellular location">
    <subcellularLocation>
        <location evidence="1">Mitochondrion inner membrane</location>
        <topology evidence="1">Multi-pass membrane protein</topology>
    </subcellularLocation>
</comment>
<dbReference type="GO" id="GO:0015093">
    <property type="term" value="F:ferrous iron transmembrane transporter activity"/>
    <property type="evidence" value="ECO:0007669"/>
    <property type="project" value="TreeGrafter"/>
</dbReference>
<dbReference type="AlphaFoldDB" id="A0A1E4S962"/>
<dbReference type="PANTHER" id="PTHR45758">
    <property type="entry name" value="MITOFERRIN-1-RELATED"/>
    <property type="match status" value="1"/>
</dbReference>
<feature type="repeat" description="Solcar" evidence="10">
    <location>
        <begin position="214"/>
        <end position="305"/>
    </location>
</feature>
<evidence type="ECO:0000256" key="10">
    <source>
        <dbReference type="PROSITE-ProRule" id="PRU00282"/>
    </source>
</evidence>
<feature type="repeat" description="Solcar" evidence="10">
    <location>
        <begin position="30"/>
        <end position="115"/>
    </location>
</feature>
<dbReference type="GO" id="GO:0005743">
    <property type="term" value="C:mitochondrial inner membrane"/>
    <property type="evidence" value="ECO:0007669"/>
    <property type="project" value="UniProtKB-SubCell"/>
</dbReference>
<evidence type="ECO:0000313" key="13">
    <source>
        <dbReference type="Proteomes" id="UP000094389"/>
    </source>
</evidence>
<keyword evidence="5" id="KW-0677">Repeat</keyword>
<evidence type="ECO:0000256" key="3">
    <source>
        <dbReference type="ARBA" id="ARBA00022448"/>
    </source>
</evidence>
<dbReference type="InterPro" id="IPR018108">
    <property type="entry name" value="MCP_transmembrane"/>
</dbReference>
<dbReference type="PROSITE" id="PS50920">
    <property type="entry name" value="SOLCAR"/>
    <property type="match status" value="3"/>
</dbReference>
<keyword evidence="4 10" id="KW-0812">Transmembrane</keyword>
<evidence type="ECO:0000256" key="5">
    <source>
        <dbReference type="ARBA" id="ARBA00022737"/>
    </source>
</evidence>
<protein>
    <submittedName>
        <fullName evidence="12">Mitochondrial carrier</fullName>
    </submittedName>
</protein>
<comment type="similarity">
    <text evidence="2 11">Belongs to the mitochondrial carrier (TC 2.A.29) family.</text>
</comment>
<evidence type="ECO:0000256" key="8">
    <source>
        <dbReference type="ARBA" id="ARBA00023128"/>
    </source>
</evidence>
<dbReference type="Proteomes" id="UP000094389">
    <property type="component" value="Unassembled WGS sequence"/>
</dbReference>
<proteinExistence type="inferred from homology"/>